<reference evidence="1" key="3">
    <citation type="submission" date="2022-06" db="UniProtKB">
        <authorList>
            <consortium name="EnsemblPlants"/>
        </authorList>
    </citation>
    <scope>IDENTIFICATION</scope>
</reference>
<sequence length="83" mass="9650">MQRVYQMHPSDISVQHRLLRLTQLTKMGFHSIYLEATTDFESMAFPGLRGMACWHHSQLDGRAMMCICWLLGDLRVLMFTTST</sequence>
<reference evidence="2" key="1">
    <citation type="journal article" date="2013" name="Nature">
        <title>Draft genome of the wheat A-genome progenitor Triticum urartu.</title>
        <authorList>
            <person name="Ling H.Q."/>
            <person name="Zhao S."/>
            <person name="Liu D."/>
            <person name="Wang J."/>
            <person name="Sun H."/>
            <person name="Zhang C."/>
            <person name="Fan H."/>
            <person name="Li D."/>
            <person name="Dong L."/>
            <person name="Tao Y."/>
            <person name="Gao C."/>
            <person name="Wu H."/>
            <person name="Li Y."/>
            <person name="Cui Y."/>
            <person name="Guo X."/>
            <person name="Zheng S."/>
            <person name="Wang B."/>
            <person name="Yu K."/>
            <person name="Liang Q."/>
            <person name="Yang W."/>
            <person name="Lou X."/>
            <person name="Chen J."/>
            <person name="Feng M."/>
            <person name="Jian J."/>
            <person name="Zhang X."/>
            <person name="Luo G."/>
            <person name="Jiang Y."/>
            <person name="Liu J."/>
            <person name="Wang Z."/>
            <person name="Sha Y."/>
            <person name="Zhang B."/>
            <person name="Wu H."/>
            <person name="Tang D."/>
            <person name="Shen Q."/>
            <person name="Xue P."/>
            <person name="Zou S."/>
            <person name="Wang X."/>
            <person name="Liu X."/>
            <person name="Wang F."/>
            <person name="Yang Y."/>
            <person name="An X."/>
            <person name="Dong Z."/>
            <person name="Zhang K."/>
            <person name="Zhang X."/>
            <person name="Luo M.C."/>
            <person name="Dvorak J."/>
            <person name="Tong Y."/>
            <person name="Wang J."/>
            <person name="Yang H."/>
            <person name="Li Z."/>
            <person name="Wang D."/>
            <person name="Zhang A."/>
            <person name="Wang J."/>
        </authorList>
    </citation>
    <scope>NUCLEOTIDE SEQUENCE</scope>
    <source>
        <strain evidence="2">cv. G1812</strain>
    </source>
</reference>
<reference evidence="1" key="2">
    <citation type="submission" date="2018-03" db="EMBL/GenBank/DDBJ databases">
        <title>The Triticum urartu genome reveals the dynamic nature of wheat genome evolution.</title>
        <authorList>
            <person name="Ling H."/>
            <person name="Ma B."/>
            <person name="Shi X."/>
            <person name="Liu H."/>
            <person name="Dong L."/>
            <person name="Sun H."/>
            <person name="Cao Y."/>
            <person name="Gao Q."/>
            <person name="Zheng S."/>
            <person name="Li Y."/>
            <person name="Yu Y."/>
            <person name="Du H."/>
            <person name="Qi M."/>
            <person name="Li Y."/>
            <person name="Yu H."/>
            <person name="Cui Y."/>
            <person name="Wang N."/>
            <person name="Chen C."/>
            <person name="Wu H."/>
            <person name="Zhao Y."/>
            <person name="Zhang J."/>
            <person name="Li Y."/>
            <person name="Zhou W."/>
            <person name="Zhang B."/>
            <person name="Hu W."/>
            <person name="Eijk M."/>
            <person name="Tang J."/>
            <person name="Witsenboer H."/>
            <person name="Zhao S."/>
            <person name="Li Z."/>
            <person name="Zhang A."/>
            <person name="Wang D."/>
            <person name="Liang C."/>
        </authorList>
    </citation>
    <scope>NUCLEOTIDE SEQUENCE [LARGE SCALE GENOMIC DNA]</scope>
    <source>
        <strain evidence="1">cv. G1812</strain>
    </source>
</reference>
<dbReference type="Gramene" id="TuG1812G0500000250.01.T01">
    <property type="protein sequence ID" value="TuG1812G0500000250.01.T01"/>
    <property type="gene ID" value="TuG1812G0500000250.01"/>
</dbReference>
<keyword evidence="2" id="KW-1185">Reference proteome</keyword>
<evidence type="ECO:0000313" key="1">
    <source>
        <dbReference type="EnsemblPlants" id="TuG1812G0500000250.01.T01"/>
    </source>
</evidence>
<organism evidence="1 2">
    <name type="scientific">Triticum urartu</name>
    <name type="common">Red wild einkorn</name>
    <name type="synonym">Crithodium urartu</name>
    <dbReference type="NCBI Taxonomy" id="4572"/>
    <lineage>
        <taxon>Eukaryota</taxon>
        <taxon>Viridiplantae</taxon>
        <taxon>Streptophyta</taxon>
        <taxon>Embryophyta</taxon>
        <taxon>Tracheophyta</taxon>
        <taxon>Spermatophyta</taxon>
        <taxon>Magnoliopsida</taxon>
        <taxon>Liliopsida</taxon>
        <taxon>Poales</taxon>
        <taxon>Poaceae</taxon>
        <taxon>BOP clade</taxon>
        <taxon>Pooideae</taxon>
        <taxon>Triticodae</taxon>
        <taxon>Triticeae</taxon>
        <taxon>Triticinae</taxon>
        <taxon>Triticum</taxon>
    </lineage>
</organism>
<evidence type="ECO:0000313" key="2">
    <source>
        <dbReference type="Proteomes" id="UP000015106"/>
    </source>
</evidence>
<proteinExistence type="predicted"/>
<protein>
    <submittedName>
        <fullName evidence="1">Uncharacterized protein</fullName>
    </submittedName>
</protein>
<dbReference type="EnsemblPlants" id="TuG1812G0500000250.01.T01">
    <property type="protein sequence ID" value="TuG1812G0500000250.01.T01"/>
    <property type="gene ID" value="TuG1812G0500000250.01"/>
</dbReference>
<dbReference type="Proteomes" id="UP000015106">
    <property type="component" value="Chromosome 5"/>
</dbReference>
<dbReference type="AlphaFoldDB" id="A0A8R7QB25"/>
<name>A0A8R7QB25_TRIUA</name>
<accession>A0A8R7QB25</accession>